<accession>A0A4R1LWK4</accession>
<dbReference type="SUPFAM" id="SSF142019">
    <property type="entry name" value="Nqo1 FMN-binding domain-like"/>
    <property type="match status" value="1"/>
</dbReference>
<dbReference type="InterPro" id="IPR037207">
    <property type="entry name" value="Nuop51_4Fe4S-bd_sf"/>
</dbReference>
<keyword evidence="13" id="KW-0874">Quinone</keyword>
<comment type="cofactor">
    <cofactor evidence="1 13">
        <name>FMN</name>
        <dbReference type="ChEBI" id="CHEBI:58210"/>
    </cofactor>
</comment>
<proteinExistence type="inferred from homology"/>
<dbReference type="EC" id="7.1.1.-" evidence="13"/>
<dbReference type="FunFam" id="3.40.50.11540:FF:000001">
    <property type="entry name" value="NADH dehydrogenase [ubiquinone] flavoprotein 1, mitochondrial"/>
    <property type="match status" value="1"/>
</dbReference>
<keyword evidence="10 13" id="KW-0411">Iron-sulfur</keyword>
<keyword evidence="4 13" id="KW-0004">4Fe-4S</keyword>
<keyword evidence="5 13" id="KW-0285">Flavoprotein</keyword>
<dbReference type="NCBIfam" id="NF010120">
    <property type="entry name" value="PRK13596.1"/>
    <property type="match status" value="1"/>
</dbReference>
<comment type="caution">
    <text evidence="15">The sequence shown here is derived from an EMBL/GenBank/DDBJ whole genome shotgun (WGS) entry which is preliminary data.</text>
</comment>
<dbReference type="Gene3D" id="3.10.20.600">
    <property type="match status" value="1"/>
</dbReference>
<keyword evidence="9 13" id="KW-0408">Iron</keyword>
<dbReference type="PANTHER" id="PTHR11780:SF10">
    <property type="entry name" value="NADH DEHYDROGENASE [UBIQUINONE] FLAVOPROTEIN 1, MITOCHONDRIAL"/>
    <property type="match status" value="1"/>
</dbReference>
<comment type="function">
    <text evidence="13">NDH-1 shuttles electrons from NADH, via FMN and iron-sulfur (Fe-S) centers, to quinones in the respiratory chain.</text>
</comment>
<dbReference type="OrthoDB" id="9761899at2"/>
<dbReference type="Pfam" id="PF10589">
    <property type="entry name" value="NADH_4Fe-4S"/>
    <property type="match status" value="1"/>
</dbReference>
<comment type="cofactor">
    <cofactor evidence="2 13">
        <name>[4Fe-4S] cluster</name>
        <dbReference type="ChEBI" id="CHEBI:49883"/>
    </cofactor>
</comment>
<feature type="domain" description="NADH-ubiquinone oxidoreductase 51kDa subunit iron-sulphur binding" evidence="14">
    <location>
        <begin position="340"/>
        <end position="385"/>
    </location>
</feature>
<dbReference type="GO" id="GO:0051539">
    <property type="term" value="F:4 iron, 4 sulfur cluster binding"/>
    <property type="evidence" value="ECO:0007669"/>
    <property type="project" value="UniProtKB-UniRule"/>
</dbReference>
<evidence type="ECO:0000256" key="1">
    <source>
        <dbReference type="ARBA" id="ARBA00001917"/>
    </source>
</evidence>
<dbReference type="SUPFAM" id="SSF140490">
    <property type="entry name" value="Nqo1C-terminal domain-like"/>
    <property type="match status" value="1"/>
</dbReference>
<protein>
    <recommendedName>
        <fullName evidence="13">NADH-quinone oxidoreductase subunit F</fullName>
        <ecNumber evidence="13">7.1.1.-</ecNumber>
    </recommendedName>
</protein>
<evidence type="ECO:0000256" key="12">
    <source>
        <dbReference type="ARBA" id="ARBA00047712"/>
    </source>
</evidence>
<dbReference type="Gene3D" id="1.20.1440.230">
    <property type="entry name" value="NADH-ubiquinone oxidoreductase 51kDa subunit, iron-sulphur binding domain"/>
    <property type="match status" value="1"/>
</dbReference>
<dbReference type="PANTHER" id="PTHR11780">
    <property type="entry name" value="NADH-UBIQUINONE OXIDOREDUCTASE FLAVOPROTEIN 1 NDUFV1"/>
    <property type="match status" value="1"/>
</dbReference>
<evidence type="ECO:0000256" key="2">
    <source>
        <dbReference type="ARBA" id="ARBA00001966"/>
    </source>
</evidence>
<keyword evidence="16" id="KW-1185">Reference proteome</keyword>
<sequence>MTRQLLLEHINVPGINTFEVYRRMGGYSAVEKAIKTMGPEGVLEEVKTSGLRGRGGAGFPTGMKWSFLAKPEGVPRYLVCNADESEPGTFKDRYLMTYIPHLLIEGMIVSSFALGAHTSYIYVRGEMMQQIRILEQAIAEAKANGFLGKNILGSGYDLEVYVHPGAGAYICGEETALLESLEGKRGNPRIKPPFPAVSGLYNCPTVVNNVETIAATVSIINDGGAEYAKIGIGRSTGTKLISAGGNLNKPGVYEIELGLPVEEFIYSDEYCGGIANGKQLKAVVAGGSSVPILPANLILKTIEGAPRLMSYESLAEGGFVSGTMLGSGGFIAFDEDQCIVRNTWNFTRFYHHESCGQCSPCREGTGWMEKVLFSIENGQGRSSDMDLLVNVAKNIEGNTICPLGDAAAWPVASAIRHFRDEFEWHVNNPVESQSRNYGLANYAIMANS</sequence>
<evidence type="ECO:0000256" key="4">
    <source>
        <dbReference type="ARBA" id="ARBA00022485"/>
    </source>
</evidence>
<dbReference type="InterPro" id="IPR011538">
    <property type="entry name" value="Nuo51_FMN-bd"/>
</dbReference>
<dbReference type="GO" id="GO:0048038">
    <property type="term" value="F:quinone binding"/>
    <property type="evidence" value="ECO:0007669"/>
    <property type="project" value="UniProtKB-KW"/>
</dbReference>
<dbReference type="PROSITE" id="PS00645">
    <property type="entry name" value="COMPLEX1_51K_2"/>
    <property type="match status" value="1"/>
</dbReference>
<name>A0A4R1LWK4_9SPHI</name>
<dbReference type="Gene3D" id="3.40.50.11540">
    <property type="entry name" value="NADH-ubiquinone oxidoreductase 51kDa subunit"/>
    <property type="match status" value="1"/>
</dbReference>
<evidence type="ECO:0000256" key="7">
    <source>
        <dbReference type="ARBA" id="ARBA00022723"/>
    </source>
</evidence>
<dbReference type="InterPro" id="IPR011537">
    <property type="entry name" value="NADH-UbQ_OxRdtase_suF"/>
</dbReference>
<dbReference type="InterPro" id="IPR001949">
    <property type="entry name" value="NADH-UbQ_OxRdtase_51kDa_CS"/>
</dbReference>
<dbReference type="Pfam" id="PF01512">
    <property type="entry name" value="Complex1_51K"/>
    <property type="match status" value="1"/>
</dbReference>
<dbReference type="Proteomes" id="UP000294616">
    <property type="component" value="Unassembled WGS sequence"/>
</dbReference>
<evidence type="ECO:0000256" key="5">
    <source>
        <dbReference type="ARBA" id="ARBA00022630"/>
    </source>
</evidence>
<gene>
    <name evidence="15" type="ORF">C8N28_1419</name>
</gene>
<dbReference type="FunFam" id="1.20.1440.230:FF:000001">
    <property type="entry name" value="Mitochondrial NADH dehydrogenase flavoprotein 1"/>
    <property type="match status" value="1"/>
</dbReference>
<comment type="catalytic activity">
    <reaction evidence="12 13">
        <text>a quinone + NADH + 5 H(+)(in) = a quinol + NAD(+) + 4 H(+)(out)</text>
        <dbReference type="Rhea" id="RHEA:57888"/>
        <dbReference type="ChEBI" id="CHEBI:15378"/>
        <dbReference type="ChEBI" id="CHEBI:24646"/>
        <dbReference type="ChEBI" id="CHEBI:57540"/>
        <dbReference type="ChEBI" id="CHEBI:57945"/>
        <dbReference type="ChEBI" id="CHEBI:132124"/>
    </reaction>
</comment>
<evidence type="ECO:0000313" key="16">
    <source>
        <dbReference type="Proteomes" id="UP000294616"/>
    </source>
</evidence>
<dbReference type="PROSITE" id="PS00644">
    <property type="entry name" value="COMPLEX1_51K_1"/>
    <property type="match status" value="1"/>
</dbReference>
<dbReference type="EMBL" id="SMGO01000002">
    <property type="protein sequence ID" value="TCK82834.1"/>
    <property type="molecule type" value="Genomic_DNA"/>
</dbReference>
<dbReference type="InterPro" id="IPR037225">
    <property type="entry name" value="Nuo51_FMN-bd_sf"/>
</dbReference>
<dbReference type="SUPFAM" id="SSF142984">
    <property type="entry name" value="Nqo1 middle domain-like"/>
    <property type="match status" value="1"/>
</dbReference>
<dbReference type="AlphaFoldDB" id="A0A4R1LWK4"/>
<evidence type="ECO:0000256" key="11">
    <source>
        <dbReference type="ARBA" id="ARBA00023027"/>
    </source>
</evidence>
<dbReference type="InterPro" id="IPR019575">
    <property type="entry name" value="Nuop51_4Fe4S-bd"/>
</dbReference>
<comment type="similarity">
    <text evidence="3 13">Belongs to the complex I 51 kDa subunit family.</text>
</comment>
<dbReference type="GO" id="GO:0051287">
    <property type="term" value="F:NAD binding"/>
    <property type="evidence" value="ECO:0007669"/>
    <property type="project" value="UniProtKB-UniRule"/>
</dbReference>
<dbReference type="Gene3D" id="6.10.250.1450">
    <property type="match status" value="1"/>
</dbReference>
<dbReference type="GO" id="GO:0046872">
    <property type="term" value="F:metal ion binding"/>
    <property type="evidence" value="ECO:0007669"/>
    <property type="project" value="UniProtKB-KW"/>
</dbReference>
<evidence type="ECO:0000256" key="9">
    <source>
        <dbReference type="ARBA" id="ARBA00023004"/>
    </source>
</evidence>
<dbReference type="SMART" id="SM00928">
    <property type="entry name" value="NADH_4Fe-4S"/>
    <property type="match status" value="1"/>
</dbReference>
<evidence type="ECO:0000256" key="3">
    <source>
        <dbReference type="ARBA" id="ARBA00007523"/>
    </source>
</evidence>
<evidence type="ECO:0000256" key="8">
    <source>
        <dbReference type="ARBA" id="ARBA00022967"/>
    </source>
</evidence>
<keyword evidence="7 13" id="KW-0479">Metal-binding</keyword>
<dbReference type="InterPro" id="IPR050837">
    <property type="entry name" value="ComplexI_51kDa_subunit"/>
</dbReference>
<dbReference type="NCBIfam" id="TIGR01959">
    <property type="entry name" value="nuoF_fam"/>
    <property type="match status" value="1"/>
</dbReference>
<evidence type="ECO:0000256" key="13">
    <source>
        <dbReference type="RuleBase" id="RU364066"/>
    </source>
</evidence>
<dbReference type="GO" id="GO:0045333">
    <property type="term" value="P:cellular respiration"/>
    <property type="evidence" value="ECO:0007669"/>
    <property type="project" value="TreeGrafter"/>
</dbReference>
<reference evidence="15 16" key="1">
    <citation type="submission" date="2019-03" db="EMBL/GenBank/DDBJ databases">
        <title>Genomic Encyclopedia of Archaeal and Bacterial Type Strains, Phase II (KMG-II): from individual species to whole genera.</title>
        <authorList>
            <person name="Goeker M."/>
        </authorList>
    </citation>
    <scope>NUCLEOTIDE SEQUENCE [LARGE SCALE GENOMIC DNA]</scope>
    <source>
        <strain evidence="15 16">DSM 22554</strain>
    </source>
</reference>
<evidence type="ECO:0000259" key="14">
    <source>
        <dbReference type="SMART" id="SM00928"/>
    </source>
</evidence>
<evidence type="ECO:0000256" key="6">
    <source>
        <dbReference type="ARBA" id="ARBA00022643"/>
    </source>
</evidence>
<organism evidence="15 16">
    <name type="scientific">Albibacterium bauzanense</name>
    <dbReference type="NCBI Taxonomy" id="653929"/>
    <lineage>
        <taxon>Bacteria</taxon>
        <taxon>Pseudomonadati</taxon>
        <taxon>Bacteroidota</taxon>
        <taxon>Sphingobacteriia</taxon>
        <taxon>Sphingobacteriales</taxon>
        <taxon>Sphingobacteriaceae</taxon>
        <taxon>Albibacterium</taxon>
    </lineage>
</organism>
<dbReference type="GO" id="GO:0008137">
    <property type="term" value="F:NADH dehydrogenase (ubiquinone) activity"/>
    <property type="evidence" value="ECO:0007669"/>
    <property type="project" value="InterPro"/>
</dbReference>
<dbReference type="RefSeq" id="WP_132223011.1">
    <property type="nucleotide sequence ID" value="NZ_SMGO01000002.1"/>
</dbReference>
<evidence type="ECO:0000256" key="10">
    <source>
        <dbReference type="ARBA" id="ARBA00023014"/>
    </source>
</evidence>
<evidence type="ECO:0000313" key="15">
    <source>
        <dbReference type="EMBL" id="TCK82834.1"/>
    </source>
</evidence>
<dbReference type="GO" id="GO:0003954">
    <property type="term" value="F:NADH dehydrogenase activity"/>
    <property type="evidence" value="ECO:0007669"/>
    <property type="project" value="TreeGrafter"/>
</dbReference>
<dbReference type="GO" id="GO:0010181">
    <property type="term" value="F:FMN binding"/>
    <property type="evidence" value="ECO:0007669"/>
    <property type="project" value="InterPro"/>
</dbReference>
<keyword evidence="8" id="KW-1278">Translocase</keyword>
<keyword evidence="11 13" id="KW-0520">NAD</keyword>
<keyword evidence="6 13" id="KW-0288">FMN</keyword>